<organism evidence="1 2">
    <name type="scientific">endosymbiont of Ridgeia piscesae</name>
    <dbReference type="NCBI Taxonomy" id="54398"/>
    <lineage>
        <taxon>Bacteria</taxon>
        <taxon>Pseudomonadati</taxon>
        <taxon>Pseudomonadota</taxon>
        <taxon>Gammaproteobacteria</taxon>
        <taxon>sulfur-oxidizing symbionts</taxon>
    </lineage>
</organism>
<sequence length="36" mass="3896">MSGQNLLPILSLANSKLGNAIDTTGECGTKRFWNML</sequence>
<evidence type="ECO:0000313" key="1">
    <source>
        <dbReference type="EMBL" id="KRT57412.1"/>
    </source>
</evidence>
<gene>
    <name evidence="1" type="ORF">Ga0076813_11496</name>
</gene>
<evidence type="ECO:0000313" key="2">
    <source>
        <dbReference type="Proteomes" id="UP000051276"/>
    </source>
</evidence>
<name>A0A0T5Z3G6_9GAMM</name>
<comment type="caution">
    <text evidence="1">The sequence shown here is derived from an EMBL/GenBank/DDBJ whole genome shotgun (WGS) entry which is preliminary data.</text>
</comment>
<accession>A0A0T5Z3G6</accession>
<dbReference type="AlphaFoldDB" id="A0A0T5Z3G6"/>
<reference evidence="1 2" key="1">
    <citation type="submission" date="2015-11" db="EMBL/GenBank/DDBJ databases">
        <title>The genome of Candidatus Endoriftia persephone in Ridgeia piscesae and population structure of the North Eastern Pacific vestimentiferan symbionts.</title>
        <authorList>
            <person name="Perez M."/>
            <person name="Juniper K.S."/>
        </authorList>
    </citation>
    <scope>NUCLEOTIDE SEQUENCE [LARGE SCALE GENOMIC DNA]</scope>
    <source>
        <strain evidence="1">Ind10</strain>
    </source>
</reference>
<protein>
    <submittedName>
        <fullName evidence="1">Uncharacterized protein</fullName>
    </submittedName>
</protein>
<dbReference type="EMBL" id="LMXI01000545">
    <property type="protein sequence ID" value="KRT57412.1"/>
    <property type="molecule type" value="Genomic_DNA"/>
</dbReference>
<dbReference type="Proteomes" id="UP000051276">
    <property type="component" value="Unassembled WGS sequence"/>
</dbReference>
<proteinExistence type="predicted"/>